<dbReference type="InParanoid" id="A0A0C2X514"/>
<keyword evidence="3" id="KW-1185">Reference proteome</keyword>
<sequence>MSLKTPTSPSSPSRKRRGSGLTAAELRMTYEQIKRYKTDDSNEVDASDNSEMNFKQTPNLNTMIKFFESKLAHSKLSFSAMTESHMAMFNIWQRGNLELKGDLESLMATTEALSSE</sequence>
<feature type="region of interest" description="Disordered" evidence="1">
    <location>
        <begin position="1"/>
        <end position="24"/>
    </location>
</feature>
<gene>
    <name evidence="2" type="ORF">M378DRAFT_179109</name>
</gene>
<dbReference type="HOGENOM" id="CLU_2096266_0_0_1"/>
<protein>
    <submittedName>
        <fullName evidence="2">Uncharacterized protein</fullName>
    </submittedName>
</protein>
<name>A0A0C2X514_AMAMK</name>
<feature type="compositionally biased region" description="Low complexity" evidence="1">
    <location>
        <begin position="1"/>
        <end position="12"/>
    </location>
</feature>
<accession>A0A0C2X514</accession>
<proteinExistence type="predicted"/>
<evidence type="ECO:0000313" key="2">
    <source>
        <dbReference type="EMBL" id="KIL63813.1"/>
    </source>
</evidence>
<organism evidence="2 3">
    <name type="scientific">Amanita muscaria (strain Koide BX008)</name>
    <dbReference type="NCBI Taxonomy" id="946122"/>
    <lineage>
        <taxon>Eukaryota</taxon>
        <taxon>Fungi</taxon>
        <taxon>Dikarya</taxon>
        <taxon>Basidiomycota</taxon>
        <taxon>Agaricomycotina</taxon>
        <taxon>Agaricomycetes</taxon>
        <taxon>Agaricomycetidae</taxon>
        <taxon>Agaricales</taxon>
        <taxon>Pluteineae</taxon>
        <taxon>Amanitaceae</taxon>
        <taxon>Amanita</taxon>
    </lineage>
</organism>
<reference evidence="2 3" key="1">
    <citation type="submission" date="2014-04" db="EMBL/GenBank/DDBJ databases">
        <title>Evolutionary Origins and Diversification of the Mycorrhizal Mutualists.</title>
        <authorList>
            <consortium name="DOE Joint Genome Institute"/>
            <consortium name="Mycorrhizal Genomics Consortium"/>
            <person name="Kohler A."/>
            <person name="Kuo A."/>
            <person name="Nagy L.G."/>
            <person name="Floudas D."/>
            <person name="Copeland A."/>
            <person name="Barry K.W."/>
            <person name="Cichocki N."/>
            <person name="Veneault-Fourrey C."/>
            <person name="LaButti K."/>
            <person name="Lindquist E.A."/>
            <person name="Lipzen A."/>
            <person name="Lundell T."/>
            <person name="Morin E."/>
            <person name="Murat C."/>
            <person name="Riley R."/>
            <person name="Ohm R."/>
            <person name="Sun H."/>
            <person name="Tunlid A."/>
            <person name="Henrissat B."/>
            <person name="Grigoriev I.V."/>
            <person name="Hibbett D.S."/>
            <person name="Martin F."/>
        </authorList>
    </citation>
    <scope>NUCLEOTIDE SEQUENCE [LARGE SCALE GENOMIC DNA]</scope>
    <source>
        <strain evidence="2 3">Koide BX008</strain>
    </source>
</reference>
<dbReference type="EMBL" id="KN818255">
    <property type="protein sequence ID" value="KIL63813.1"/>
    <property type="molecule type" value="Genomic_DNA"/>
</dbReference>
<evidence type="ECO:0000256" key="1">
    <source>
        <dbReference type="SAM" id="MobiDB-lite"/>
    </source>
</evidence>
<dbReference type="Proteomes" id="UP000054549">
    <property type="component" value="Unassembled WGS sequence"/>
</dbReference>
<dbReference type="AlphaFoldDB" id="A0A0C2X514"/>
<evidence type="ECO:0000313" key="3">
    <source>
        <dbReference type="Proteomes" id="UP000054549"/>
    </source>
</evidence>